<evidence type="ECO:0000256" key="5">
    <source>
        <dbReference type="SAM" id="MobiDB-lite"/>
    </source>
</evidence>
<feature type="transmembrane region" description="Helical" evidence="6">
    <location>
        <begin position="455"/>
        <end position="479"/>
    </location>
</feature>
<keyword evidence="8" id="KW-1185">Reference proteome</keyword>
<feature type="transmembrane region" description="Helical" evidence="6">
    <location>
        <begin position="67"/>
        <end position="87"/>
    </location>
</feature>
<protein>
    <submittedName>
        <fullName evidence="7">Transporter</fullName>
    </submittedName>
</protein>
<keyword evidence="2 6" id="KW-0812">Transmembrane</keyword>
<keyword evidence="4 6" id="KW-0472">Membrane</keyword>
<feature type="region of interest" description="Disordered" evidence="5">
    <location>
        <begin position="637"/>
        <end position="685"/>
    </location>
</feature>
<feature type="transmembrane region" description="Helical" evidence="6">
    <location>
        <begin position="214"/>
        <end position="234"/>
    </location>
</feature>
<accession>A0A2G8S269</accession>
<dbReference type="Pfam" id="PF13520">
    <property type="entry name" value="AA_permease_2"/>
    <property type="match status" value="2"/>
</dbReference>
<feature type="transmembrane region" description="Helical" evidence="6">
    <location>
        <begin position="383"/>
        <end position="401"/>
    </location>
</feature>
<feature type="transmembrane region" description="Helical" evidence="6">
    <location>
        <begin position="99"/>
        <end position="120"/>
    </location>
</feature>
<dbReference type="GO" id="GO:0015179">
    <property type="term" value="F:L-amino acid transmembrane transporter activity"/>
    <property type="evidence" value="ECO:0007669"/>
    <property type="project" value="TreeGrafter"/>
</dbReference>
<feature type="transmembrane region" description="Helical" evidence="6">
    <location>
        <begin position="141"/>
        <end position="169"/>
    </location>
</feature>
<feature type="transmembrane region" description="Helical" evidence="6">
    <location>
        <begin position="181"/>
        <end position="202"/>
    </location>
</feature>
<keyword evidence="3 6" id="KW-1133">Transmembrane helix</keyword>
<evidence type="ECO:0000256" key="3">
    <source>
        <dbReference type="ARBA" id="ARBA00022989"/>
    </source>
</evidence>
<feature type="transmembrane region" description="Helical" evidence="6">
    <location>
        <begin position="422"/>
        <end position="443"/>
    </location>
</feature>
<feature type="region of interest" description="Disordered" evidence="5">
    <location>
        <begin position="1"/>
        <end position="35"/>
    </location>
</feature>
<reference evidence="7 8" key="1">
    <citation type="journal article" date="2015" name="Sci. Rep.">
        <title>Chromosome-level genome map provides insights into diverse defense mechanisms in the medicinal fungus Ganoderma sinense.</title>
        <authorList>
            <person name="Zhu Y."/>
            <person name="Xu J."/>
            <person name="Sun C."/>
            <person name="Zhou S."/>
            <person name="Xu H."/>
            <person name="Nelson D.R."/>
            <person name="Qian J."/>
            <person name="Song J."/>
            <person name="Luo H."/>
            <person name="Xiang L."/>
            <person name="Li Y."/>
            <person name="Xu Z."/>
            <person name="Ji A."/>
            <person name="Wang L."/>
            <person name="Lu S."/>
            <person name="Hayward A."/>
            <person name="Sun W."/>
            <person name="Li X."/>
            <person name="Schwartz D.C."/>
            <person name="Wang Y."/>
            <person name="Chen S."/>
        </authorList>
    </citation>
    <scope>NUCLEOTIDE SEQUENCE [LARGE SCALE GENOMIC DNA]</scope>
    <source>
        <strain evidence="7 8">ZZ0214-1</strain>
    </source>
</reference>
<organism evidence="7 8">
    <name type="scientific">Ganoderma sinense ZZ0214-1</name>
    <dbReference type="NCBI Taxonomy" id="1077348"/>
    <lineage>
        <taxon>Eukaryota</taxon>
        <taxon>Fungi</taxon>
        <taxon>Dikarya</taxon>
        <taxon>Basidiomycota</taxon>
        <taxon>Agaricomycotina</taxon>
        <taxon>Agaricomycetes</taxon>
        <taxon>Polyporales</taxon>
        <taxon>Polyporaceae</taxon>
        <taxon>Ganoderma</taxon>
    </lineage>
</organism>
<feature type="compositionally biased region" description="Low complexity" evidence="5">
    <location>
        <begin position="10"/>
        <end position="23"/>
    </location>
</feature>
<dbReference type="OrthoDB" id="5982228at2759"/>
<dbReference type="InterPro" id="IPR002293">
    <property type="entry name" value="AA/rel_permease1"/>
</dbReference>
<dbReference type="PANTHER" id="PTHR11785">
    <property type="entry name" value="AMINO ACID TRANSPORTER"/>
    <property type="match status" value="1"/>
</dbReference>
<dbReference type="Gene3D" id="1.20.1740.10">
    <property type="entry name" value="Amino acid/polyamine transporter I"/>
    <property type="match status" value="1"/>
</dbReference>
<dbReference type="GO" id="GO:0016020">
    <property type="term" value="C:membrane"/>
    <property type="evidence" value="ECO:0007669"/>
    <property type="project" value="UniProtKB-SubCell"/>
</dbReference>
<feature type="transmembrane region" description="Helical" evidence="6">
    <location>
        <begin position="254"/>
        <end position="277"/>
    </location>
</feature>
<feature type="transmembrane region" description="Helical" evidence="6">
    <location>
        <begin position="533"/>
        <end position="555"/>
    </location>
</feature>
<dbReference type="EMBL" id="AYKW01000034">
    <property type="protein sequence ID" value="PIL27658.1"/>
    <property type="molecule type" value="Genomic_DNA"/>
</dbReference>
<gene>
    <name evidence="7" type="ORF">GSI_10810</name>
</gene>
<evidence type="ECO:0000256" key="1">
    <source>
        <dbReference type="ARBA" id="ARBA00004141"/>
    </source>
</evidence>
<dbReference type="AlphaFoldDB" id="A0A2G8S269"/>
<comment type="caution">
    <text evidence="7">The sequence shown here is derived from an EMBL/GenBank/DDBJ whole genome shotgun (WGS) entry which is preliminary data.</text>
</comment>
<comment type="subcellular location">
    <subcellularLocation>
        <location evidence="1">Membrane</location>
        <topology evidence="1">Multi-pass membrane protein</topology>
    </subcellularLocation>
</comment>
<proteinExistence type="predicted"/>
<sequence>MSRRIYPAVGSSQQSEGESLLSSATEPSDAAKQYGSVEVRTVTCADNERRSPVDAPTQKRQLGPTSAASLIFNRVIGTGIFATPSVILRSSGSVGLSLVMWLLGATVALCGTAVYMELGTALPRNGGEKNYLEFIFRRPRLLVTCIYAMYAVLTGWQAASCSVFGEYALHALDPERPPSPFMARLAGVLCITFALLLHGTALKAGLRLQNALGIFKILVLLAIALSGLASLFRVPGFELENPPKNFEWSTIWEGSVSGGANAFVTGLFNVIWCFIGYSNANYALAEVRDPVKTLKRAAPIAMLSVTLVYMLVNVAYYAVVDKADIVGSGRIAAALYFGRLWGVGAERSSPVLGMAAHIGCQRDHRVLDCWEHLGSIVYAWSRHVVPLPLLVALSLILGAVVQELGREGVLPFSSFFASNKPFNAPFGGLFEQWLVTTSIVLLVPPGDAYLVMLNLSSYPLALINMFISGGLLFIHLPGICLPKKLEALRASYDWRPPFRAWTPVVLFFFISNVFLVSVPLIPPARGYKVYVHLPYWLHVLVSWMISLGGVAYWYWWVVWLPRRGGYVLVRNWVRDDDGSTRRVIKKIKGATPDPSLDWSENYEYHPQPPTMPGVDHRRPHLNVEIPTSSPHAHHEEFLVGPSVPTPRHLRSPPFTSSFPSDFLLRSPGDADEDRDPGTDRAAELH</sequence>
<dbReference type="InterPro" id="IPR050598">
    <property type="entry name" value="AminoAcid_Transporter"/>
</dbReference>
<feature type="compositionally biased region" description="Basic and acidic residues" evidence="5">
    <location>
        <begin position="675"/>
        <end position="685"/>
    </location>
</feature>
<evidence type="ECO:0000313" key="8">
    <source>
        <dbReference type="Proteomes" id="UP000230002"/>
    </source>
</evidence>
<evidence type="ECO:0000256" key="6">
    <source>
        <dbReference type="SAM" id="Phobius"/>
    </source>
</evidence>
<name>A0A2G8S269_9APHY</name>
<feature type="compositionally biased region" description="Low complexity" evidence="5">
    <location>
        <begin position="651"/>
        <end position="662"/>
    </location>
</feature>
<feature type="transmembrane region" description="Helical" evidence="6">
    <location>
        <begin position="298"/>
        <end position="319"/>
    </location>
</feature>
<evidence type="ECO:0000313" key="7">
    <source>
        <dbReference type="EMBL" id="PIL27658.1"/>
    </source>
</evidence>
<evidence type="ECO:0000256" key="2">
    <source>
        <dbReference type="ARBA" id="ARBA00022692"/>
    </source>
</evidence>
<dbReference type="PANTHER" id="PTHR11785:SF498">
    <property type="entry name" value="HIGH-AFFINITY METHIONINE PERMEASE"/>
    <property type="match status" value="1"/>
</dbReference>
<dbReference type="STRING" id="1077348.A0A2G8S269"/>
<evidence type="ECO:0000256" key="4">
    <source>
        <dbReference type="ARBA" id="ARBA00023136"/>
    </source>
</evidence>
<dbReference type="Proteomes" id="UP000230002">
    <property type="component" value="Unassembled WGS sequence"/>
</dbReference>
<feature type="transmembrane region" description="Helical" evidence="6">
    <location>
        <begin position="500"/>
        <end position="521"/>
    </location>
</feature>